<gene>
    <name evidence="1" type="ORF">PG915_23955</name>
</gene>
<name>A0AAU8BSJ6_9VIBR</name>
<dbReference type="RefSeq" id="WP_353500338.1">
    <property type="nucleotide sequence ID" value="NZ_CP115922.1"/>
</dbReference>
<reference evidence="1" key="1">
    <citation type="submission" date="2023-01" db="EMBL/GenBank/DDBJ databases">
        <title>Vibrio sp. CB1-14 genome sequencing.</title>
        <authorList>
            <person name="Otstavnykh N."/>
            <person name="Isaeva M."/>
            <person name="Meleshko D."/>
        </authorList>
    </citation>
    <scope>NUCLEOTIDE SEQUENCE</scope>
    <source>
        <strain evidence="1">CB1-14</strain>
        <plasmid evidence="1">p1</plasmid>
    </source>
</reference>
<geneLocation type="plasmid" evidence="1">
    <name>p1</name>
</geneLocation>
<dbReference type="EMBL" id="CP115922">
    <property type="protein sequence ID" value="XCD19219.1"/>
    <property type="molecule type" value="Genomic_DNA"/>
</dbReference>
<proteinExistence type="predicted"/>
<organism evidence="1">
    <name type="scientific">Vibrio chaetopteri</name>
    <dbReference type="NCBI Taxonomy" id="3016528"/>
    <lineage>
        <taxon>Bacteria</taxon>
        <taxon>Pseudomonadati</taxon>
        <taxon>Pseudomonadota</taxon>
        <taxon>Gammaproteobacteria</taxon>
        <taxon>Vibrionales</taxon>
        <taxon>Vibrionaceae</taxon>
        <taxon>Vibrio</taxon>
    </lineage>
</organism>
<keyword evidence="1" id="KW-0614">Plasmid</keyword>
<sequence length="171" mass="20255">MDSFSNISRLPSGSCQLRFKRDNKKVEPVVKSLPQAIWLRNELYLNVPCRPPHYFVKIFGEDVLRPCTKIDRAGLLKDYWQVHSRSLVDRKYRPRTFASHLDAIEFVSKWLPSYNEVARLYNVEREKEFKRLIEQELKTLKPLLSCSFDKALWYRCAVSIYGANVPMYFTE</sequence>
<accession>A0AAU8BSJ6</accession>
<evidence type="ECO:0000313" key="1">
    <source>
        <dbReference type="EMBL" id="XCD19219.1"/>
    </source>
</evidence>
<protein>
    <submittedName>
        <fullName evidence="1">Uncharacterized protein</fullName>
    </submittedName>
</protein>
<dbReference type="KEGG" id="vck:PG915_23955"/>
<dbReference type="AlphaFoldDB" id="A0AAU8BSJ6"/>